<dbReference type="Proteomes" id="UP000654918">
    <property type="component" value="Unassembled WGS sequence"/>
</dbReference>
<protein>
    <submittedName>
        <fullName evidence="1">Uncharacterized protein</fullName>
    </submittedName>
</protein>
<reference evidence="1" key="1">
    <citation type="journal article" date="2020" name="Phytopathology">
        <title>Genome Sequence Resources of Colletotrichum truncatum, C. plurivorum, C. musicola, and C. sojae: Four Species Pathogenic to Soybean (Glycine max).</title>
        <authorList>
            <person name="Rogerio F."/>
            <person name="Boufleur T.R."/>
            <person name="Ciampi-Guillardi M."/>
            <person name="Sukno S.A."/>
            <person name="Thon M.R."/>
            <person name="Massola Junior N.S."/>
            <person name="Baroncelli R."/>
        </authorList>
    </citation>
    <scope>NUCLEOTIDE SEQUENCE</scope>
    <source>
        <strain evidence="1">LFN00145</strain>
    </source>
</reference>
<accession>A0A8H6KDZ9</accession>
<proteinExistence type="predicted"/>
<dbReference type="AlphaFoldDB" id="A0A8H6KDZ9"/>
<keyword evidence="2" id="KW-1185">Reference proteome</keyword>
<organism evidence="1 2">
    <name type="scientific">Colletotrichum plurivorum</name>
    <dbReference type="NCBI Taxonomy" id="2175906"/>
    <lineage>
        <taxon>Eukaryota</taxon>
        <taxon>Fungi</taxon>
        <taxon>Dikarya</taxon>
        <taxon>Ascomycota</taxon>
        <taxon>Pezizomycotina</taxon>
        <taxon>Sordariomycetes</taxon>
        <taxon>Hypocreomycetidae</taxon>
        <taxon>Glomerellales</taxon>
        <taxon>Glomerellaceae</taxon>
        <taxon>Colletotrichum</taxon>
        <taxon>Colletotrichum orchidearum species complex</taxon>
    </lineage>
</organism>
<evidence type="ECO:0000313" key="2">
    <source>
        <dbReference type="Proteomes" id="UP000654918"/>
    </source>
</evidence>
<gene>
    <name evidence="1" type="ORF">CPLU01_07690</name>
</gene>
<comment type="caution">
    <text evidence="1">The sequence shown here is derived from an EMBL/GenBank/DDBJ whole genome shotgun (WGS) entry which is preliminary data.</text>
</comment>
<sequence length="372" mass="39901">MNPKLVLWAFLIGRPLNDRQIAASQSFWSRLQRWGWLHPLASLGRDTEDTEDGGRYGDVLHFAAQSIFSCRRAATERKPPWWIPGFQQLASQVVAPRASPVSSQGEAEWKWEMQGGGFSAPPHAHSTVRWLVAASLAAALGAGSEHGGRHGKLSGLACLLLHEERKTHPGTNNTSTDGLHSGTSTEMALSCLVPRLRLPRFHGTRGGETLAGTEAEGKLRGKAQKRTDASLLLLFWGPFGFHDQQLDQGRATPTACCPYPHPPVMGDGMTTAVPEGWNGSCRRVGPPGRPPWRGGLGAVTLPSGTLISGLHETAQQPPPFAVHRVHRQHGGGGGGGGNLQRRLAPPKRASKLPTTLAVVRRPLAAAAGFSRN</sequence>
<evidence type="ECO:0000313" key="1">
    <source>
        <dbReference type="EMBL" id="KAF6829854.1"/>
    </source>
</evidence>
<dbReference type="EMBL" id="WIGO01000102">
    <property type="protein sequence ID" value="KAF6829854.1"/>
    <property type="molecule type" value="Genomic_DNA"/>
</dbReference>
<name>A0A8H6KDZ9_9PEZI</name>